<evidence type="ECO:0000259" key="2">
    <source>
        <dbReference type="Pfam" id="PF13545"/>
    </source>
</evidence>
<dbReference type="InterPro" id="IPR012318">
    <property type="entry name" value="HTH_CRP"/>
</dbReference>
<gene>
    <name evidence="3" type="ORF">E2493_05935</name>
</gene>
<evidence type="ECO:0000313" key="4">
    <source>
        <dbReference type="Proteomes" id="UP000298213"/>
    </source>
</evidence>
<evidence type="ECO:0000313" key="3">
    <source>
        <dbReference type="EMBL" id="TFI59064.1"/>
    </source>
</evidence>
<reference evidence="3 4" key="1">
    <citation type="submission" date="2019-03" db="EMBL/GenBank/DDBJ databases">
        <title>Genome sequence of Sphingomonas sp. 17J27-24.</title>
        <authorList>
            <person name="Kim M."/>
            <person name="Maeng S."/>
            <person name="Sathiyaraj S."/>
        </authorList>
    </citation>
    <scope>NUCLEOTIDE SEQUENCE [LARGE SCALE GENOMIC DNA]</scope>
    <source>
        <strain evidence="3 4">17J27-24</strain>
    </source>
</reference>
<dbReference type="RefSeq" id="WP_135084719.1">
    <property type="nucleotide sequence ID" value="NZ_SPDV01000009.1"/>
</dbReference>
<dbReference type="InterPro" id="IPR036390">
    <property type="entry name" value="WH_DNA-bd_sf"/>
</dbReference>
<name>A0A4Y8ZT18_9SPHN</name>
<feature type="domain" description="HTH crp-type" evidence="2">
    <location>
        <begin position="63"/>
        <end position="134"/>
    </location>
</feature>
<keyword evidence="4" id="KW-1185">Reference proteome</keyword>
<dbReference type="OrthoDB" id="7595361at2"/>
<dbReference type="InterPro" id="IPR036388">
    <property type="entry name" value="WH-like_DNA-bd_sf"/>
</dbReference>
<dbReference type="Proteomes" id="UP000298213">
    <property type="component" value="Unassembled WGS sequence"/>
</dbReference>
<dbReference type="GO" id="GO:0006355">
    <property type="term" value="P:regulation of DNA-templated transcription"/>
    <property type="evidence" value="ECO:0007669"/>
    <property type="project" value="InterPro"/>
</dbReference>
<evidence type="ECO:0000256" key="1">
    <source>
        <dbReference type="SAM" id="MobiDB-lite"/>
    </source>
</evidence>
<protein>
    <submittedName>
        <fullName evidence="3">Helix-turn-helix domain-containing protein</fullName>
    </submittedName>
</protein>
<dbReference type="SUPFAM" id="SSF46785">
    <property type="entry name" value="Winged helix' DNA-binding domain"/>
    <property type="match status" value="1"/>
</dbReference>
<dbReference type="Pfam" id="PF13545">
    <property type="entry name" value="HTH_Crp_2"/>
    <property type="match status" value="1"/>
</dbReference>
<accession>A0A4Y8ZT18</accession>
<organism evidence="3 4">
    <name type="scientific">Sphingomonas parva</name>
    <dbReference type="NCBI Taxonomy" id="2555898"/>
    <lineage>
        <taxon>Bacteria</taxon>
        <taxon>Pseudomonadati</taxon>
        <taxon>Pseudomonadota</taxon>
        <taxon>Alphaproteobacteria</taxon>
        <taxon>Sphingomonadales</taxon>
        <taxon>Sphingomonadaceae</taxon>
        <taxon>Sphingomonas</taxon>
    </lineage>
</organism>
<dbReference type="Gene3D" id="1.10.10.10">
    <property type="entry name" value="Winged helix-like DNA-binding domain superfamily/Winged helix DNA-binding domain"/>
    <property type="match status" value="1"/>
</dbReference>
<sequence length="176" mass="19452">MTSPLLSPFATAFAARIPASVAALPFLFVRPEAADDEEWRVRTALATAAAAERADETRRNTRGRLAYLLCELGFQLGRRGSDRDAELPLPRQELARTLDVSLSKVKRILALLTLSQVIATDGAKMRILDWKRLCGVAQYDPARLEMTDDDEWPAEPVREETEAPRLTAAGDPACFV</sequence>
<feature type="region of interest" description="Disordered" evidence="1">
    <location>
        <begin position="152"/>
        <end position="176"/>
    </location>
</feature>
<comment type="caution">
    <text evidence="3">The sequence shown here is derived from an EMBL/GenBank/DDBJ whole genome shotgun (WGS) entry which is preliminary data.</text>
</comment>
<dbReference type="GO" id="GO:0003677">
    <property type="term" value="F:DNA binding"/>
    <property type="evidence" value="ECO:0007669"/>
    <property type="project" value="InterPro"/>
</dbReference>
<proteinExistence type="predicted"/>
<dbReference type="EMBL" id="SPDV01000009">
    <property type="protein sequence ID" value="TFI59064.1"/>
    <property type="molecule type" value="Genomic_DNA"/>
</dbReference>
<dbReference type="AlphaFoldDB" id="A0A4Y8ZT18"/>